<proteinExistence type="predicted"/>
<feature type="region of interest" description="Disordered" evidence="1">
    <location>
        <begin position="19"/>
        <end position="40"/>
    </location>
</feature>
<dbReference type="Proteomes" id="UP001239994">
    <property type="component" value="Unassembled WGS sequence"/>
</dbReference>
<accession>A0AAD8ZWC0</accession>
<dbReference type="AlphaFoldDB" id="A0AAD8ZWC0"/>
<evidence type="ECO:0000313" key="2">
    <source>
        <dbReference type="EMBL" id="KAK1806170.1"/>
    </source>
</evidence>
<sequence>MDPRNGYLDPHYRLRWHLTSKSTNSVGGERKTSGPNKPTQPWLSGFSRPGQAPCLGIFPTSVPLVEHSRPPAARGMGDGAGSEALMEAIQQAVQAEPLSCPGQAGRRISRSPRTSDLCKPLTCTRQLSGLRALLKHILGGVGQERKQ</sequence>
<evidence type="ECO:0000256" key="1">
    <source>
        <dbReference type="SAM" id="MobiDB-lite"/>
    </source>
</evidence>
<gene>
    <name evidence="2" type="ORF">P4O66_000062</name>
</gene>
<evidence type="ECO:0000313" key="3">
    <source>
        <dbReference type="Proteomes" id="UP001239994"/>
    </source>
</evidence>
<comment type="caution">
    <text evidence="2">The sequence shown here is derived from an EMBL/GenBank/DDBJ whole genome shotgun (WGS) entry which is preliminary data.</text>
</comment>
<dbReference type="EMBL" id="JAROKS010000001">
    <property type="protein sequence ID" value="KAK1806170.1"/>
    <property type="molecule type" value="Genomic_DNA"/>
</dbReference>
<protein>
    <submittedName>
        <fullName evidence="2">Uncharacterized protein</fullName>
    </submittedName>
</protein>
<reference evidence="2" key="1">
    <citation type="submission" date="2023-03" db="EMBL/GenBank/DDBJ databases">
        <title>Electrophorus voltai genome.</title>
        <authorList>
            <person name="Bian C."/>
        </authorList>
    </citation>
    <scope>NUCLEOTIDE SEQUENCE</scope>
    <source>
        <strain evidence="2">CB-2022</strain>
        <tissue evidence="2">Muscle</tissue>
    </source>
</reference>
<name>A0AAD8ZWC0_9TELE</name>
<keyword evidence="3" id="KW-1185">Reference proteome</keyword>
<organism evidence="2 3">
    <name type="scientific">Electrophorus voltai</name>
    <dbReference type="NCBI Taxonomy" id="2609070"/>
    <lineage>
        <taxon>Eukaryota</taxon>
        <taxon>Metazoa</taxon>
        <taxon>Chordata</taxon>
        <taxon>Craniata</taxon>
        <taxon>Vertebrata</taxon>
        <taxon>Euteleostomi</taxon>
        <taxon>Actinopterygii</taxon>
        <taxon>Neopterygii</taxon>
        <taxon>Teleostei</taxon>
        <taxon>Ostariophysi</taxon>
        <taxon>Gymnotiformes</taxon>
        <taxon>Gymnotoidei</taxon>
        <taxon>Gymnotidae</taxon>
        <taxon>Electrophorus</taxon>
    </lineage>
</organism>